<dbReference type="InterPro" id="IPR043502">
    <property type="entry name" value="DNA/RNA_pol_sf"/>
</dbReference>
<comment type="caution">
    <text evidence="2">The sequence shown here is derived from an EMBL/GenBank/DDBJ whole genome shotgun (WGS) entry which is preliminary data.</text>
</comment>
<dbReference type="PANTHER" id="PTHR11439:SF463">
    <property type="entry name" value="REVERSE TRANSCRIPTASE TY1_COPIA-TYPE DOMAIN-CONTAINING PROTEIN"/>
    <property type="match status" value="1"/>
</dbReference>
<protein>
    <recommendedName>
        <fullName evidence="1">Reverse transcriptase Ty1/copia-type domain-containing protein</fullName>
    </recommendedName>
</protein>
<dbReference type="PANTHER" id="PTHR11439">
    <property type="entry name" value="GAG-POL-RELATED RETROTRANSPOSON"/>
    <property type="match status" value="1"/>
</dbReference>
<gene>
    <name evidence="2" type="ORF">CEURO_LOCUS8040</name>
</gene>
<feature type="domain" description="Reverse transcriptase Ty1/copia-type" evidence="1">
    <location>
        <begin position="4"/>
        <end position="85"/>
    </location>
</feature>
<evidence type="ECO:0000313" key="3">
    <source>
        <dbReference type="Proteomes" id="UP001152484"/>
    </source>
</evidence>
<dbReference type="Proteomes" id="UP001152484">
    <property type="component" value="Unassembled WGS sequence"/>
</dbReference>
<dbReference type="InterPro" id="IPR013103">
    <property type="entry name" value="RVT_2"/>
</dbReference>
<sequence length="160" mass="18320">MEFLVVCLYVDDIIFFSSSQSMITSFKASMTNQFEMTDLSLLQYFLGLEVKQGNEGTFHSQKRYAINLLKRFHMESCKPIATPMNASEKLQKCDGTGEADVTLCRSLVGGLNYLTHSRPDLAYCVSIVSRYMQKPTTKHLGAARRILRYVARILEFGFWY</sequence>
<evidence type="ECO:0000259" key="1">
    <source>
        <dbReference type="Pfam" id="PF07727"/>
    </source>
</evidence>
<reference evidence="2" key="1">
    <citation type="submission" date="2022-07" db="EMBL/GenBank/DDBJ databases">
        <authorList>
            <person name="Macas J."/>
            <person name="Novak P."/>
            <person name="Neumann P."/>
        </authorList>
    </citation>
    <scope>NUCLEOTIDE SEQUENCE</scope>
</reference>
<name>A0A9P0Z047_CUSEU</name>
<accession>A0A9P0Z047</accession>
<dbReference type="EMBL" id="CAMAPE010000015">
    <property type="protein sequence ID" value="CAH9081872.1"/>
    <property type="molecule type" value="Genomic_DNA"/>
</dbReference>
<keyword evidence="3" id="KW-1185">Reference proteome</keyword>
<evidence type="ECO:0000313" key="2">
    <source>
        <dbReference type="EMBL" id="CAH9081872.1"/>
    </source>
</evidence>
<proteinExistence type="predicted"/>
<dbReference type="SUPFAM" id="SSF56672">
    <property type="entry name" value="DNA/RNA polymerases"/>
    <property type="match status" value="1"/>
</dbReference>
<dbReference type="AlphaFoldDB" id="A0A9P0Z047"/>
<dbReference type="Pfam" id="PF07727">
    <property type="entry name" value="RVT_2"/>
    <property type="match status" value="1"/>
</dbReference>
<dbReference type="OrthoDB" id="1740642at2759"/>
<organism evidence="2 3">
    <name type="scientific">Cuscuta europaea</name>
    <name type="common">European dodder</name>
    <dbReference type="NCBI Taxonomy" id="41803"/>
    <lineage>
        <taxon>Eukaryota</taxon>
        <taxon>Viridiplantae</taxon>
        <taxon>Streptophyta</taxon>
        <taxon>Embryophyta</taxon>
        <taxon>Tracheophyta</taxon>
        <taxon>Spermatophyta</taxon>
        <taxon>Magnoliopsida</taxon>
        <taxon>eudicotyledons</taxon>
        <taxon>Gunneridae</taxon>
        <taxon>Pentapetalae</taxon>
        <taxon>asterids</taxon>
        <taxon>lamiids</taxon>
        <taxon>Solanales</taxon>
        <taxon>Convolvulaceae</taxon>
        <taxon>Cuscuteae</taxon>
        <taxon>Cuscuta</taxon>
        <taxon>Cuscuta subgen. Cuscuta</taxon>
    </lineage>
</organism>